<dbReference type="Gene3D" id="4.10.400.10">
    <property type="entry name" value="Low-density Lipoprotein Receptor"/>
    <property type="match status" value="1"/>
</dbReference>
<keyword evidence="18" id="KW-1185">Reference proteome</keyword>
<dbReference type="GO" id="GO:0005886">
    <property type="term" value="C:plasma membrane"/>
    <property type="evidence" value="ECO:0007669"/>
    <property type="project" value="TreeGrafter"/>
</dbReference>
<dbReference type="EMBL" id="CAJPEX010004336">
    <property type="protein sequence ID" value="CAG0922949.1"/>
    <property type="molecule type" value="Genomic_DNA"/>
</dbReference>
<keyword evidence="6 16" id="KW-1133">Transmembrane helix</keyword>
<dbReference type="PANTHER" id="PTHR11690:SF248">
    <property type="entry name" value="PICKPOCKET 17, ISOFORM A"/>
    <property type="match status" value="1"/>
</dbReference>
<evidence type="ECO:0000313" key="17">
    <source>
        <dbReference type="EMBL" id="CAD7282797.1"/>
    </source>
</evidence>
<accession>A0A7R9BW82</accession>
<comment type="similarity">
    <text evidence="2 14">Belongs to the amiloride-sensitive sodium channel (TC 1.A.6) family.</text>
</comment>
<evidence type="ECO:0000256" key="5">
    <source>
        <dbReference type="ARBA" id="ARBA00022692"/>
    </source>
</evidence>
<feature type="disulfide bond" evidence="13">
    <location>
        <begin position="615"/>
        <end position="633"/>
    </location>
</feature>
<comment type="caution">
    <text evidence="13">Lacks conserved residue(s) required for the propagation of feature annotation.</text>
</comment>
<feature type="compositionally biased region" description="Basic and acidic residues" evidence="15">
    <location>
        <begin position="97"/>
        <end position="110"/>
    </location>
</feature>
<organism evidence="17">
    <name type="scientific">Notodromas monacha</name>
    <dbReference type="NCBI Taxonomy" id="399045"/>
    <lineage>
        <taxon>Eukaryota</taxon>
        <taxon>Metazoa</taxon>
        <taxon>Ecdysozoa</taxon>
        <taxon>Arthropoda</taxon>
        <taxon>Crustacea</taxon>
        <taxon>Oligostraca</taxon>
        <taxon>Ostracoda</taxon>
        <taxon>Podocopa</taxon>
        <taxon>Podocopida</taxon>
        <taxon>Cypridocopina</taxon>
        <taxon>Cypridoidea</taxon>
        <taxon>Cyprididae</taxon>
        <taxon>Notodromas</taxon>
    </lineage>
</organism>
<keyword evidence="12 14" id="KW-0407">Ion channel</keyword>
<evidence type="ECO:0000256" key="10">
    <source>
        <dbReference type="ARBA" id="ARBA00023157"/>
    </source>
</evidence>
<dbReference type="EMBL" id="OA886373">
    <property type="protein sequence ID" value="CAD7282797.1"/>
    <property type="molecule type" value="Genomic_DNA"/>
</dbReference>
<comment type="subcellular location">
    <subcellularLocation>
        <location evidence="1">Membrane</location>
        <topology evidence="1">Multi-pass membrane protein</topology>
    </subcellularLocation>
</comment>
<dbReference type="OrthoDB" id="10064773at2759"/>
<evidence type="ECO:0000256" key="11">
    <source>
        <dbReference type="ARBA" id="ARBA00023201"/>
    </source>
</evidence>
<evidence type="ECO:0000256" key="13">
    <source>
        <dbReference type="PROSITE-ProRule" id="PRU00124"/>
    </source>
</evidence>
<feature type="region of interest" description="Disordered" evidence="15">
    <location>
        <begin position="170"/>
        <end position="209"/>
    </location>
</feature>
<evidence type="ECO:0000256" key="12">
    <source>
        <dbReference type="ARBA" id="ARBA00023303"/>
    </source>
</evidence>
<evidence type="ECO:0000256" key="6">
    <source>
        <dbReference type="ARBA" id="ARBA00022989"/>
    </source>
</evidence>
<dbReference type="Pfam" id="PF00858">
    <property type="entry name" value="ASC"/>
    <property type="match status" value="2"/>
</dbReference>
<evidence type="ECO:0000256" key="1">
    <source>
        <dbReference type="ARBA" id="ARBA00004141"/>
    </source>
</evidence>
<evidence type="ECO:0000313" key="18">
    <source>
        <dbReference type="Proteomes" id="UP000678499"/>
    </source>
</evidence>
<dbReference type="Proteomes" id="UP000678499">
    <property type="component" value="Unassembled WGS sequence"/>
</dbReference>
<evidence type="ECO:0000256" key="14">
    <source>
        <dbReference type="RuleBase" id="RU000679"/>
    </source>
</evidence>
<feature type="transmembrane region" description="Helical" evidence="16">
    <location>
        <begin position="946"/>
        <end position="973"/>
    </location>
</feature>
<dbReference type="CDD" id="cd00112">
    <property type="entry name" value="LDLa"/>
    <property type="match status" value="1"/>
</dbReference>
<dbReference type="SMART" id="SM00192">
    <property type="entry name" value="LDLa"/>
    <property type="match status" value="2"/>
</dbReference>
<dbReference type="AlphaFoldDB" id="A0A7R9BW82"/>
<evidence type="ECO:0000256" key="4">
    <source>
        <dbReference type="ARBA" id="ARBA00022461"/>
    </source>
</evidence>
<dbReference type="PANTHER" id="PTHR11690">
    <property type="entry name" value="AMILORIDE-SENSITIVE SODIUM CHANNEL-RELATED"/>
    <property type="match status" value="1"/>
</dbReference>
<keyword evidence="3 14" id="KW-0813">Transport</keyword>
<dbReference type="InterPro" id="IPR002172">
    <property type="entry name" value="LDrepeatLR_classA_rpt"/>
</dbReference>
<keyword evidence="5 14" id="KW-0812">Transmembrane</keyword>
<feature type="region of interest" description="Disordered" evidence="15">
    <location>
        <begin position="135"/>
        <end position="154"/>
    </location>
</feature>
<dbReference type="PROSITE" id="PS50068">
    <property type="entry name" value="LDLRA_2"/>
    <property type="match status" value="1"/>
</dbReference>
<sequence>MFRGKKSAKFKCTSATQQEDENQEIHLETYSKEKDLPSPEQKTWVKCQVLDPVSLVQNSSCFGSKKSTSPTNLPGLSTVTFVTNQKVNTKSATSAGRDLRRMSSAEERKSVPSVLVTPARRVSHDPAWIAEETHCCNKDNNQPGPGEMSCPPSATLNRTQQQTLAIFSMESDSDSNLAVPNSGSTSRRNSSLPHNNSFPAHSGRKNSVSVTGKVPQMLAKMLSDAVAAENHANNSFYSENLMPHGNPRPRPSRLNSFISAPSGFYQNPQEPRFSQDFSAFSAQYLESNTDGNDDADKFQMSWNKFQENMTHLRAKMEKHGGYHNVASTYFLLTYSGHGFKHWFLPMGFLRKGFWISLVLMFLYCMFAQSMQTVANYLTYPKTVSVYVVDEDKADFPAVTVCNFNMLSKSRLLYQEKTNRKQLPKQLEDVLHLERRFERLLRKGNNNGDSHQHLNQKDMDFSRICTDSYLQWQSPSLKASLQQRHALEAGKFPLPVDPVLKQQWQEDTGYNWTDSVMLPHPELVFQCQGEKLVTMNDSALADICGKSFYDPASNRPCLKSYFESKGVPLNVICFPLNRICDGSGECGPDDDSDESLYCDAETGKPKCDSVENLDACDNGMCYQSSLRCDGFEDCTDGSDERDCHGLKYDKSCGCYVICQNNTTINGSITTSNATTAETASIDNGEQCYRISPFDGVYDGNVEKIMMRTKTAGELTEASSLLAPNPEEIRKFGVRGQDFIVSCSFDGVPCSYKDFYKWQNQEYGNCFTFNSPLLAVATGGEDKVYSTTKFGSRYGLRLSLNIERDDYLSSVTPTQGARMLIHNRAEVPFPAENGIDLSPLLETSVDVKREHVWTRQQSCSTLEMLKCAKKLAKDASTVPQVARQVLKFHSLSFHNSRVLDLIIYRPGQSQEDSGTVHAHVYLNTLSHEYIVESQAFTFQQFVSNVGGIWGLFAGFSIITFIEWVEVAMNLLNLWVKRVKEKLKAKKYSDEHATVIKDGTEDSYSSGAADNPIDVMPSNAKFTIGSNNYQQQQRIFPEAHTNLGYTTF</sequence>
<feature type="compositionally biased region" description="Basic and acidic residues" evidence="15">
    <location>
        <begin position="23"/>
        <end position="35"/>
    </location>
</feature>
<keyword evidence="11 14" id="KW-0739">Sodium transport</keyword>
<proteinExistence type="inferred from homology"/>
<feature type="compositionally biased region" description="Polar residues" evidence="15">
    <location>
        <begin position="174"/>
        <end position="209"/>
    </location>
</feature>
<feature type="disulfide bond" evidence="13">
    <location>
        <begin position="627"/>
        <end position="642"/>
    </location>
</feature>
<evidence type="ECO:0000256" key="9">
    <source>
        <dbReference type="ARBA" id="ARBA00023136"/>
    </source>
</evidence>
<dbReference type="Gene3D" id="2.60.470.10">
    <property type="entry name" value="Acid-sensing ion channels like domains"/>
    <property type="match status" value="1"/>
</dbReference>
<dbReference type="Gene3D" id="1.10.287.770">
    <property type="entry name" value="YojJ-like"/>
    <property type="match status" value="1"/>
</dbReference>
<feature type="region of interest" description="Disordered" evidence="15">
    <location>
        <begin position="91"/>
        <end position="112"/>
    </location>
</feature>
<keyword evidence="9 16" id="KW-0472">Membrane</keyword>
<evidence type="ECO:0000256" key="8">
    <source>
        <dbReference type="ARBA" id="ARBA00023065"/>
    </source>
</evidence>
<evidence type="ECO:0000256" key="7">
    <source>
        <dbReference type="ARBA" id="ARBA00023053"/>
    </source>
</evidence>
<dbReference type="PRINTS" id="PR01078">
    <property type="entry name" value="AMINACHANNEL"/>
</dbReference>
<dbReference type="InterPro" id="IPR001873">
    <property type="entry name" value="ENaC"/>
</dbReference>
<protein>
    <submittedName>
        <fullName evidence="17">Uncharacterized protein</fullName>
    </submittedName>
</protein>
<dbReference type="InterPro" id="IPR036055">
    <property type="entry name" value="LDL_receptor-like_sf"/>
</dbReference>
<feature type="region of interest" description="Disordered" evidence="15">
    <location>
        <begin position="1"/>
        <end position="35"/>
    </location>
</feature>
<keyword evidence="8 14" id="KW-0406">Ion transport</keyword>
<reference evidence="17" key="1">
    <citation type="submission" date="2020-11" db="EMBL/GenBank/DDBJ databases">
        <authorList>
            <person name="Tran Van P."/>
        </authorList>
    </citation>
    <scope>NUCLEOTIDE SEQUENCE</scope>
</reference>
<dbReference type="SUPFAM" id="SSF57424">
    <property type="entry name" value="LDL receptor-like module"/>
    <property type="match status" value="1"/>
</dbReference>
<keyword evidence="7" id="KW-0915">Sodium</keyword>
<name>A0A7R9BW82_9CRUS</name>
<evidence type="ECO:0000256" key="16">
    <source>
        <dbReference type="SAM" id="Phobius"/>
    </source>
</evidence>
<dbReference type="GO" id="GO:0015280">
    <property type="term" value="F:ligand-gated sodium channel activity"/>
    <property type="evidence" value="ECO:0007669"/>
    <property type="project" value="TreeGrafter"/>
</dbReference>
<evidence type="ECO:0000256" key="3">
    <source>
        <dbReference type="ARBA" id="ARBA00022448"/>
    </source>
</evidence>
<keyword evidence="4 14" id="KW-0894">Sodium channel</keyword>
<keyword evidence="10 13" id="KW-1015">Disulfide bond</keyword>
<gene>
    <name evidence="17" type="ORF">NMOB1V02_LOCUS10416</name>
</gene>
<evidence type="ECO:0000256" key="15">
    <source>
        <dbReference type="SAM" id="MobiDB-lite"/>
    </source>
</evidence>
<evidence type="ECO:0000256" key="2">
    <source>
        <dbReference type="ARBA" id="ARBA00007193"/>
    </source>
</evidence>